<gene>
    <name evidence="2" type="ORF">CALCODRAFT_491721</name>
</gene>
<dbReference type="AlphaFoldDB" id="A0A165IW21"/>
<organism evidence="2 3">
    <name type="scientific">Calocera cornea HHB12733</name>
    <dbReference type="NCBI Taxonomy" id="1353952"/>
    <lineage>
        <taxon>Eukaryota</taxon>
        <taxon>Fungi</taxon>
        <taxon>Dikarya</taxon>
        <taxon>Basidiomycota</taxon>
        <taxon>Agaricomycotina</taxon>
        <taxon>Dacrymycetes</taxon>
        <taxon>Dacrymycetales</taxon>
        <taxon>Dacrymycetaceae</taxon>
        <taxon>Calocera</taxon>
    </lineage>
</organism>
<dbReference type="Gene3D" id="2.40.50.140">
    <property type="entry name" value="Nucleic acid-binding proteins"/>
    <property type="match status" value="3"/>
</dbReference>
<proteinExistence type="predicted"/>
<evidence type="ECO:0000313" key="3">
    <source>
        <dbReference type="Proteomes" id="UP000076842"/>
    </source>
</evidence>
<protein>
    <recommendedName>
        <fullName evidence="1">Replication factor A C-terminal domain-containing protein</fullName>
    </recommendedName>
</protein>
<name>A0A165IW21_9BASI</name>
<dbReference type="Proteomes" id="UP000076842">
    <property type="component" value="Unassembled WGS sequence"/>
</dbReference>
<dbReference type="InterPro" id="IPR013955">
    <property type="entry name" value="Rep_factor-A_C"/>
</dbReference>
<evidence type="ECO:0000313" key="2">
    <source>
        <dbReference type="EMBL" id="KZT61054.1"/>
    </source>
</evidence>
<dbReference type="Pfam" id="PF08646">
    <property type="entry name" value="Rep_fac-A_C"/>
    <property type="match status" value="1"/>
</dbReference>
<feature type="domain" description="Replication factor A C-terminal" evidence="1">
    <location>
        <begin position="449"/>
        <end position="567"/>
    </location>
</feature>
<dbReference type="InterPro" id="IPR012340">
    <property type="entry name" value="NA-bd_OB-fold"/>
</dbReference>
<dbReference type="STRING" id="1353952.A0A165IW21"/>
<evidence type="ECO:0000259" key="1">
    <source>
        <dbReference type="Pfam" id="PF08646"/>
    </source>
</evidence>
<dbReference type="EMBL" id="KV423926">
    <property type="protein sequence ID" value="KZT61054.1"/>
    <property type="molecule type" value="Genomic_DNA"/>
</dbReference>
<sequence>MSHPPLIEVGCPNLVNPHTANNSDTFQLLWWLRVRGSGGQLIYPAEYLCFLSDGTTYVKARLDPRARCIKEPGFSNGVKVKISSLSKRVLEENQAIVLTIHELEVVSPSVCVIGDPAPLRKEDAFPTDYRPFSPWPDNPPGYIGAYPRFNYTTIARLSPSSDQFCIIVRITKISQRATSFNKSLRVKKHAVQMVVHDQTGDMVAIAWDESVDRAESLIVNGVYLIWGATVLDAITNTNGLTNSTLRLNCDGRTQYKRVIDDRRIPMQFFAFQSIDVIEKLQKGHVVDVLGVVGDPGADVIRSAKPSKDGGLRHESKETLARVKPRGGIWLVDKSAAWIQLQAFDDFAKQFRGRHGKAVAIKGAMTDFSLGPCLSTRSGKTVVHFDDTDPECNELQTWYEAHTAEQRSQWRIITTKSRVSCSAPVSEVAVSKDLTLHEAQEIGASSLDAFTIQAYISFNSSQCVIQRGCAVPECDAVVSHNNDGRLCCNTHPDFADTTSLKYRLEFTAEDATGQHCVTAFDTVAAGIIGESASSMHARLNSIHALRRVTYYNILRYVQQRLYRISVKIRVDAGGRGANTWVADEMVAVELPERLRRSG</sequence>
<dbReference type="InParanoid" id="A0A165IW21"/>
<keyword evidence="3" id="KW-1185">Reference proteome</keyword>
<dbReference type="SUPFAM" id="SSF50249">
    <property type="entry name" value="Nucleic acid-binding proteins"/>
    <property type="match status" value="3"/>
</dbReference>
<dbReference type="OrthoDB" id="1751331at2759"/>
<reference evidence="2 3" key="1">
    <citation type="journal article" date="2016" name="Mol. Biol. Evol.">
        <title>Comparative Genomics of Early-Diverging Mushroom-Forming Fungi Provides Insights into the Origins of Lignocellulose Decay Capabilities.</title>
        <authorList>
            <person name="Nagy L.G."/>
            <person name="Riley R."/>
            <person name="Tritt A."/>
            <person name="Adam C."/>
            <person name="Daum C."/>
            <person name="Floudas D."/>
            <person name="Sun H."/>
            <person name="Yadav J.S."/>
            <person name="Pangilinan J."/>
            <person name="Larsson K.H."/>
            <person name="Matsuura K."/>
            <person name="Barry K."/>
            <person name="Labutti K."/>
            <person name="Kuo R."/>
            <person name="Ohm R.A."/>
            <person name="Bhattacharya S.S."/>
            <person name="Shirouzu T."/>
            <person name="Yoshinaga Y."/>
            <person name="Martin F.M."/>
            <person name="Grigoriev I.V."/>
            <person name="Hibbett D.S."/>
        </authorList>
    </citation>
    <scope>NUCLEOTIDE SEQUENCE [LARGE SCALE GENOMIC DNA]</scope>
    <source>
        <strain evidence="2 3">HHB12733</strain>
    </source>
</reference>
<accession>A0A165IW21</accession>